<evidence type="ECO:0000256" key="5">
    <source>
        <dbReference type="ARBA" id="ARBA00022692"/>
    </source>
</evidence>
<keyword evidence="3" id="KW-0813">Transport</keyword>
<keyword evidence="4" id="KW-1003">Cell membrane</keyword>
<keyword evidence="7 8" id="KW-0472">Membrane</keyword>
<feature type="transmembrane region" description="Helical" evidence="8">
    <location>
        <begin position="176"/>
        <end position="200"/>
    </location>
</feature>
<feature type="transmembrane region" description="Helical" evidence="8">
    <location>
        <begin position="24"/>
        <end position="44"/>
    </location>
</feature>
<dbReference type="PANTHER" id="PTHR30294">
    <property type="entry name" value="MEMBRANE COMPONENT OF ABC TRANSPORTER YHHJ-RELATED"/>
    <property type="match status" value="1"/>
</dbReference>
<dbReference type="Gene3D" id="3.40.1710.10">
    <property type="entry name" value="abc type-2 transporter like domain"/>
    <property type="match status" value="1"/>
</dbReference>
<sequence length="375" mass="41545">MRRWWLNVWLLVVKELHSLRRDKVMMFLIIFAFSAAIVVVAHGVKAEVSNASVAFIDHDRSELSRALRQAIRRPYFQPPVDIAPGEVAPRMDSGHFIFVIEIPPRFQSDLLAGRQPTVQLLVDATAMTQAGLGASYLQQIFTDEILGFLHMRGLMAELPYRISPRILYNPNALSPWYMSVMQNVMNVTVLSIVLVGAAVIREREHGTIEHLLVMPVRASQIAFAKILANGFVILVAAMLSLIVVVHLLMGVPLAGSLLLFGFALFLYLFSATSLGMWMATMTSSMPQFGMFAVPVYVTLYMLSGAATPLESMPGLMQPIATTLPSTQFVILAKAVLYRDANLRMVLPQLAIIAVWGAIFMALAIGRFRQMLAKQG</sequence>
<feature type="transmembrane region" description="Helical" evidence="8">
    <location>
        <begin position="221"/>
        <end position="248"/>
    </location>
</feature>
<evidence type="ECO:0000313" key="11">
    <source>
        <dbReference type="Proteomes" id="UP000319897"/>
    </source>
</evidence>
<evidence type="ECO:0000256" key="4">
    <source>
        <dbReference type="ARBA" id="ARBA00022475"/>
    </source>
</evidence>
<dbReference type="GO" id="GO:0005886">
    <property type="term" value="C:plasma membrane"/>
    <property type="evidence" value="ECO:0007669"/>
    <property type="project" value="UniProtKB-SubCell"/>
</dbReference>
<evidence type="ECO:0000259" key="9">
    <source>
        <dbReference type="PROSITE" id="PS51012"/>
    </source>
</evidence>
<keyword evidence="5 8" id="KW-0812">Transmembrane</keyword>
<feature type="transmembrane region" description="Helical" evidence="8">
    <location>
        <begin position="254"/>
        <end position="276"/>
    </location>
</feature>
<evidence type="ECO:0000256" key="8">
    <source>
        <dbReference type="SAM" id="Phobius"/>
    </source>
</evidence>
<dbReference type="RefSeq" id="WP_140927797.1">
    <property type="nucleotide sequence ID" value="NZ_VFSU01000021.1"/>
</dbReference>
<evidence type="ECO:0000256" key="2">
    <source>
        <dbReference type="ARBA" id="ARBA00007783"/>
    </source>
</evidence>
<dbReference type="Proteomes" id="UP000319897">
    <property type="component" value="Unassembled WGS sequence"/>
</dbReference>
<dbReference type="InterPro" id="IPR051449">
    <property type="entry name" value="ABC-2_transporter_component"/>
</dbReference>
<dbReference type="Pfam" id="PF12698">
    <property type="entry name" value="ABC2_membrane_3"/>
    <property type="match status" value="1"/>
</dbReference>
<accession>A0A501XM66</accession>
<evidence type="ECO:0000256" key="7">
    <source>
        <dbReference type="ARBA" id="ARBA00023136"/>
    </source>
</evidence>
<dbReference type="PROSITE" id="PS51012">
    <property type="entry name" value="ABC_TM2"/>
    <property type="match status" value="1"/>
</dbReference>
<dbReference type="OrthoDB" id="9784671at2"/>
<dbReference type="InterPro" id="IPR013525">
    <property type="entry name" value="ABC2_TM"/>
</dbReference>
<comment type="caution">
    <text evidence="10">The sequence shown here is derived from an EMBL/GenBank/DDBJ whole genome shotgun (WGS) entry which is preliminary data.</text>
</comment>
<dbReference type="InterPro" id="IPR047817">
    <property type="entry name" value="ABC2_TM_bact-type"/>
</dbReference>
<feature type="transmembrane region" description="Helical" evidence="8">
    <location>
        <begin position="288"/>
        <end position="306"/>
    </location>
</feature>
<feature type="transmembrane region" description="Helical" evidence="8">
    <location>
        <begin position="345"/>
        <end position="365"/>
    </location>
</feature>
<comment type="subcellular location">
    <subcellularLocation>
        <location evidence="1">Cell membrane</location>
        <topology evidence="1">Multi-pass membrane protein</topology>
    </subcellularLocation>
</comment>
<proteinExistence type="inferred from homology"/>
<comment type="similarity">
    <text evidence="2">Belongs to the ABC-2 integral membrane protein family.</text>
</comment>
<gene>
    <name evidence="10" type="ORF">FJQ54_07480</name>
</gene>
<dbReference type="AlphaFoldDB" id="A0A501XM66"/>
<protein>
    <submittedName>
        <fullName evidence="10">ABC transporter permease</fullName>
    </submittedName>
</protein>
<organism evidence="10 11">
    <name type="scientific">Sandaracinobacter neustonicus</name>
    <dbReference type="NCBI Taxonomy" id="1715348"/>
    <lineage>
        <taxon>Bacteria</taxon>
        <taxon>Pseudomonadati</taxon>
        <taxon>Pseudomonadota</taxon>
        <taxon>Alphaproteobacteria</taxon>
        <taxon>Sphingomonadales</taxon>
        <taxon>Sphingosinicellaceae</taxon>
        <taxon>Sandaracinobacter</taxon>
    </lineage>
</organism>
<keyword evidence="11" id="KW-1185">Reference proteome</keyword>
<evidence type="ECO:0000256" key="3">
    <source>
        <dbReference type="ARBA" id="ARBA00022448"/>
    </source>
</evidence>
<dbReference type="EMBL" id="VFSU01000021">
    <property type="protein sequence ID" value="TPE61738.1"/>
    <property type="molecule type" value="Genomic_DNA"/>
</dbReference>
<evidence type="ECO:0000256" key="1">
    <source>
        <dbReference type="ARBA" id="ARBA00004651"/>
    </source>
</evidence>
<dbReference type="PANTHER" id="PTHR30294:SF47">
    <property type="entry name" value="INNER MEMBRANE TRANSPORT PERMEASE YHHJ"/>
    <property type="match status" value="1"/>
</dbReference>
<evidence type="ECO:0000313" key="10">
    <source>
        <dbReference type="EMBL" id="TPE61738.1"/>
    </source>
</evidence>
<dbReference type="GO" id="GO:0140359">
    <property type="term" value="F:ABC-type transporter activity"/>
    <property type="evidence" value="ECO:0007669"/>
    <property type="project" value="InterPro"/>
</dbReference>
<reference evidence="10 11" key="1">
    <citation type="submission" date="2019-06" db="EMBL/GenBank/DDBJ databases">
        <authorList>
            <person name="Lee I."/>
            <person name="Jang G.I."/>
            <person name="Hwang C.Y."/>
        </authorList>
    </citation>
    <scope>NUCLEOTIDE SEQUENCE [LARGE SCALE GENOMIC DNA]</scope>
    <source>
        <strain evidence="10 11">PAMC 28131</strain>
    </source>
</reference>
<feature type="domain" description="ABC transmembrane type-2" evidence="9">
    <location>
        <begin position="134"/>
        <end position="370"/>
    </location>
</feature>
<name>A0A501XM66_9SPHN</name>
<evidence type="ECO:0000256" key="6">
    <source>
        <dbReference type="ARBA" id="ARBA00022989"/>
    </source>
</evidence>
<keyword evidence="6 8" id="KW-1133">Transmembrane helix</keyword>